<keyword evidence="1 3" id="KW-0560">Oxidoreductase</keyword>
<protein>
    <submittedName>
        <fullName evidence="5">Aldehyde dehydrogenase</fullName>
    </submittedName>
</protein>
<comment type="similarity">
    <text evidence="3">Belongs to the aldehyde dehydrogenase family.</text>
</comment>
<dbReference type="EMBL" id="BAABHQ010000008">
    <property type="protein sequence ID" value="GAA4879692.1"/>
    <property type="molecule type" value="Genomic_DNA"/>
</dbReference>
<dbReference type="PROSITE" id="PS00070">
    <property type="entry name" value="ALDEHYDE_DEHYDR_CYS"/>
    <property type="match status" value="1"/>
</dbReference>
<comment type="caution">
    <text evidence="5">The sequence shown here is derived from an EMBL/GenBank/DDBJ whole genome shotgun (WGS) entry which is preliminary data.</text>
</comment>
<dbReference type="Pfam" id="PF00171">
    <property type="entry name" value="Aldedh"/>
    <property type="match status" value="1"/>
</dbReference>
<dbReference type="Gene3D" id="3.40.605.10">
    <property type="entry name" value="Aldehyde Dehydrogenase, Chain A, domain 1"/>
    <property type="match status" value="1"/>
</dbReference>
<proteinExistence type="inferred from homology"/>
<dbReference type="InterPro" id="IPR015590">
    <property type="entry name" value="Aldehyde_DH_dom"/>
</dbReference>
<name>A0ABP9EJX2_9PSEU</name>
<dbReference type="InterPro" id="IPR016160">
    <property type="entry name" value="Ald_DH_CS_CYS"/>
</dbReference>
<accession>A0ABP9EJX2</accession>
<evidence type="ECO:0000256" key="2">
    <source>
        <dbReference type="PROSITE-ProRule" id="PRU10007"/>
    </source>
</evidence>
<evidence type="ECO:0000313" key="5">
    <source>
        <dbReference type="EMBL" id="GAA4879692.1"/>
    </source>
</evidence>
<evidence type="ECO:0000313" key="6">
    <source>
        <dbReference type="Proteomes" id="UP001500457"/>
    </source>
</evidence>
<organism evidence="5 6">
    <name type="scientific">Actinomycetospora straminea</name>
    <dbReference type="NCBI Taxonomy" id="663607"/>
    <lineage>
        <taxon>Bacteria</taxon>
        <taxon>Bacillati</taxon>
        <taxon>Actinomycetota</taxon>
        <taxon>Actinomycetes</taxon>
        <taxon>Pseudonocardiales</taxon>
        <taxon>Pseudonocardiaceae</taxon>
        <taxon>Actinomycetospora</taxon>
    </lineage>
</organism>
<dbReference type="Proteomes" id="UP001500457">
    <property type="component" value="Unassembled WGS sequence"/>
</dbReference>
<dbReference type="PANTHER" id="PTHR11699">
    <property type="entry name" value="ALDEHYDE DEHYDROGENASE-RELATED"/>
    <property type="match status" value="1"/>
</dbReference>
<reference evidence="6" key="1">
    <citation type="journal article" date="2019" name="Int. J. Syst. Evol. Microbiol.">
        <title>The Global Catalogue of Microorganisms (GCM) 10K type strain sequencing project: providing services to taxonomists for standard genome sequencing and annotation.</title>
        <authorList>
            <consortium name="The Broad Institute Genomics Platform"/>
            <consortium name="The Broad Institute Genome Sequencing Center for Infectious Disease"/>
            <person name="Wu L."/>
            <person name="Ma J."/>
        </authorList>
    </citation>
    <scope>NUCLEOTIDE SEQUENCE [LARGE SCALE GENOMIC DNA]</scope>
    <source>
        <strain evidence="6">JCM 17983</strain>
    </source>
</reference>
<feature type="domain" description="Aldehyde dehydrogenase" evidence="4">
    <location>
        <begin position="55"/>
        <end position="510"/>
    </location>
</feature>
<dbReference type="Gene3D" id="3.40.309.10">
    <property type="entry name" value="Aldehyde Dehydrogenase, Chain A, domain 2"/>
    <property type="match status" value="1"/>
</dbReference>
<feature type="active site" evidence="2">
    <location>
        <position position="286"/>
    </location>
</feature>
<gene>
    <name evidence="5" type="ORF">GCM10023203_32900</name>
</gene>
<evidence type="ECO:0000256" key="1">
    <source>
        <dbReference type="ARBA" id="ARBA00023002"/>
    </source>
</evidence>
<keyword evidence="6" id="KW-1185">Reference proteome</keyword>
<evidence type="ECO:0000256" key="3">
    <source>
        <dbReference type="RuleBase" id="RU003345"/>
    </source>
</evidence>
<sequence length="525" mass="54918">MPSADIGTVPRFLASSAFLPPIPGGTDTGERTPMTTTPEEFGLFIDGKSVAARAGGTFESQNPYTGTAWARLADGRAEDVDEAVAAARSAFEGEWGRMTGFGRAAIIRRCGDAIAANAERLARLEVNDSGKLLREMRGQLTSLPLWYHYFAGLADKVEGRTVPPVNPNYFGYTQREPVGVVGAITPWNSPLLLLTFKLAPALAAGCTMVVKPSEHAPASTVAFAEILHEAGLPAGVLNVVTGWDRATGEALAGHPGVDKIAFTGSTATGAKIAQAAGTNINRVTLELGGKSPQIVFPDADLDAAANGLVAGVFAATGQTCMAGSRLIVHADVHDALVEKVAARAEAIVLGDPTEAATEMGPVANRPQYEKVLGYLRGAADEGATFASGGGPDDERGGLFVRPTVITGVTPENTVVREEVFGPVLAAYTFTDEDEALKLANDTPYGLAGAVWTKDVHRAHRVAARLRAGTVWINAYRVIAPNMPFGGFGSSGIGRENGVDAIAEYTENKSVFVELTGGTRDPFQLG</sequence>
<dbReference type="InterPro" id="IPR029510">
    <property type="entry name" value="Ald_DH_CS_GLU"/>
</dbReference>
<dbReference type="InterPro" id="IPR016163">
    <property type="entry name" value="Ald_DH_C"/>
</dbReference>
<dbReference type="InterPro" id="IPR016162">
    <property type="entry name" value="Ald_DH_N"/>
</dbReference>
<dbReference type="InterPro" id="IPR016161">
    <property type="entry name" value="Ald_DH/histidinol_DH"/>
</dbReference>
<dbReference type="CDD" id="cd07114">
    <property type="entry name" value="ALDH_DhaS"/>
    <property type="match status" value="1"/>
</dbReference>
<evidence type="ECO:0000259" key="4">
    <source>
        <dbReference type="Pfam" id="PF00171"/>
    </source>
</evidence>
<dbReference type="SUPFAM" id="SSF53720">
    <property type="entry name" value="ALDH-like"/>
    <property type="match status" value="1"/>
</dbReference>
<dbReference type="PROSITE" id="PS00687">
    <property type="entry name" value="ALDEHYDE_DEHYDR_GLU"/>
    <property type="match status" value="1"/>
</dbReference>